<organism evidence="2 3">
    <name type="scientific">Apolygus lucorum</name>
    <name type="common">Small green plant bug</name>
    <name type="synonym">Lygocoris lucorum</name>
    <dbReference type="NCBI Taxonomy" id="248454"/>
    <lineage>
        <taxon>Eukaryota</taxon>
        <taxon>Metazoa</taxon>
        <taxon>Ecdysozoa</taxon>
        <taxon>Arthropoda</taxon>
        <taxon>Hexapoda</taxon>
        <taxon>Insecta</taxon>
        <taxon>Pterygota</taxon>
        <taxon>Neoptera</taxon>
        <taxon>Paraneoptera</taxon>
        <taxon>Hemiptera</taxon>
        <taxon>Heteroptera</taxon>
        <taxon>Panheteroptera</taxon>
        <taxon>Cimicomorpha</taxon>
        <taxon>Miridae</taxon>
        <taxon>Mirini</taxon>
        <taxon>Apolygus</taxon>
    </lineage>
</organism>
<comment type="caution">
    <text evidence="2">The sequence shown here is derived from an EMBL/GenBank/DDBJ whole genome shotgun (WGS) entry which is preliminary data.</text>
</comment>
<dbReference type="Proteomes" id="UP000466442">
    <property type="component" value="Unassembled WGS sequence"/>
</dbReference>
<gene>
    <name evidence="2" type="ORF">GE061_012941</name>
</gene>
<sequence length="273" mass="28412">MVTEVETLIELGSGADGGAGPADGGRTAGGSRAREALNDSRTESLGDAPAQPQPPHRRLLVKASSPQRPVSSVETTVSPRRSGTLQSLGDDIGILDAILGNIFQPSVSTVEENASEELSEAPQPSAPPMEADWEAAGPSGCAPKPAPKKLTTARTRRTSSPSTSSTCSSTLSLRQLDLVMDNGEPASPVFLARGAARATVIGGLPFSRRTCRCVGEPLAEVSCPDDDDASFVRVTSSFRRPRSADTGSRSVRARATDDVIEVPSLDTTPQHLG</sequence>
<keyword evidence="3" id="KW-1185">Reference proteome</keyword>
<reference evidence="2" key="1">
    <citation type="journal article" date="2021" name="Mol. Ecol. Resour.">
        <title>Apolygus lucorum genome provides insights into omnivorousness and mesophyll feeding.</title>
        <authorList>
            <person name="Liu Y."/>
            <person name="Liu H."/>
            <person name="Wang H."/>
            <person name="Huang T."/>
            <person name="Liu B."/>
            <person name="Yang B."/>
            <person name="Yin L."/>
            <person name="Li B."/>
            <person name="Zhang Y."/>
            <person name="Zhang S."/>
            <person name="Jiang F."/>
            <person name="Zhang X."/>
            <person name="Ren Y."/>
            <person name="Wang B."/>
            <person name="Wang S."/>
            <person name="Lu Y."/>
            <person name="Wu K."/>
            <person name="Fan W."/>
            <person name="Wang G."/>
        </authorList>
    </citation>
    <scope>NUCLEOTIDE SEQUENCE</scope>
    <source>
        <strain evidence="2">12Hb</strain>
    </source>
</reference>
<feature type="compositionally biased region" description="Basic and acidic residues" evidence="1">
    <location>
        <begin position="32"/>
        <end position="44"/>
    </location>
</feature>
<dbReference type="OrthoDB" id="10633215at2759"/>
<protein>
    <submittedName>
        <fullName evidence="2">Uncharacterized protein</fullName>
    </submittedName>
</protein>
<dbReference type="EMBL" id="WIXP02000004">
    <property type="protein sequence ID" value="KAF6212418.1"/>
    <property type="molecule type" value="Genomic_DNA"/>
</dbReference>
<name>A0A8S9XVX9_APOLU</name>
<feature type="compositionally biased region" description="Low complexity" evidence="1">
    <location>
        <begin position="150"/>
        <end position="170"/>
    </location>
</feature>
<evidence type="ECO:0000313" key="2">
    <source>
        <dbReference type="EMBL" id="KAF6212418.1"/>
    </source>
</evidence>
<evidence type="ECO:0000313" key="3">
    <source>
        <dbReference type="Proteomes" id="UP000466442"/>
    </source>
</evidence>
<accession>A0A8S9XVX9</accession>
<feature type="region of interest" description="Disordered" evidence="1">
    <location>
        <begin position="238"/>
        <end position="273"/>
    </location>
</feature>
<feature type="region of interest" description="Disordered" evidence="1">
    <location>
        <begin position="109"/>
        <end position="170"/>
    </location>
</feature>
<feature type="compositionally biased region" description="Gly residues" evidence="1">
    <location>
        <begin position="14"/>
        <end position="28"/>
    </location>
</feature>
<dbReference type="AlphaFoldDB" id="A0A8S9XVX9"/>
<evidence type="ECO:0000256" key="1">
    <source>
        <dbReference type="SAM" id="MobiDB-lite"/>
    </source>
</evidence>
<proteinExistence type="predicted"/>
<feature type="region of interest" description="Disordered" evidence="1">
    <location>
        <begin position="1"/>
        <end position="85"/>
    </location>
</feature>
<feature type="compositionally biased region" description="Polar residues" evidence="1">
    <location>
        <begin position="64"/>
        <end position="85"/>
    </location>
</feature>